<evidence type="ECO:0000313" key="2">
    <source>
        <dbReference type="EMBL" id="RPA71717.1"/>
    </source>
</evidence>
<evidence type="ECO:0000313" key="3">
    <source>
        <dbReference type="Proteomes" id="UP000275078"/>
    </source>
</evidence>
<gene>
    <name evidence="2" type="ORF">BJ508DRAFT_315352</name>
</gene>
<reference evidence="2 3" key="1">
    <citation type="journal article" date="2018" name="Nat. Ecol. Evol.">
        <title>Pezizomycetes genomes reveal the molecular basis of ectomycorrhizal truffle lifestyle.</title>
        <authorList>
            <person name="Murat C."/>
            <person name="Payen T."/>
            <person name="Noel B."/>
            <person name="Kuo A."/>
            <person name="Morin E."/>
            <person name="Chen J."/>
            <person name="Kohler A."/>
            <person name="Krizsan K."/>
            <person name="Balestrini R."/>
            <person name="Da Silva C."/>
            <person name="Montanini B."/>
            <person name="Hainaut M."/>
            <person name="Levati E."/>
            <person name="Barry K.W."/>
            <person name="Belfiori B."/>
            <person name="Cichocki N."/>
            <person name="Clum A."/>
            <person name="Dockter R.B."/>
            <person name="Fauchery L."/>
            <person name="Guy J."/>
            <person name="Iotti M."/>
            <person name="Le Tacon F."/>
            <person name="Lindquist E.A."/>
            <person name="Lipzen A."/>
            <person name="Malagnac F."/>
            <person name="Mello A."/>
            <person name="Molinier V."/>
            <person name="Miyauchi S."/>
            <person name="Poulain J."/>
            <person name="Riccioni C."/>
            <person name="Rubini A."/>
            <person name="Sitrit Y."/>
            <person name="Splivallo R."/>
            <person name="Traeger S."/>
            <person name="Wang M."/>
            <person name="Zifcakova L."/>
            <person name="Wipf D."/>
            <person name="Zambonelli A."/>
            <person name="Paolocci F."/>
            <person name="Nowrousian M."/>
            <person name="Ottonello S."/>
            <person name="Baldrian P."/>
            <person name="Spatafora J.W."/>
            <person name="Henrissat B."/>
            <person name="Nagy L.G."/>
            <person name="Aury J.M."/>
            <person name="Wincker P."/>
            <person name="Grigoriev I.V."/>
            <person name="Bonfante P."/>
            <person name="Martin F.M."/>
        </authorList>
    </citation>
    <scope>NUCLEOTIDE SEQUENCE [LARGE SCALE GENOMIC DNA]</scope>
    <source>
        <strain evidence="2 3">RN42</strain>
    </source>
</reference>
<feature type="region of interest" description="Disordered" evidence="1">
    <location>
        <begin position="143"/>
        <end position="184"/>
    </location>
</feature>
<proteinExistence type="predicted"/>
<protein>
    <submittedName>
        <fullName evidence="2">Uncharacterized protein</fullName>
    </submittedName>
</protein>
<dbReference type="Proteomes" id="UP000275078">
    <property type="component" value="Unassembled WGS sequence"/>
</dbReference>
<sequence length="206" mass="22718">MESYIEPPSHAAILRRGRRPALIPPTVDLESFFNFSPQGQHCTRPTMLVLPSVSTGTDGGSFNGSYDGDRWEGDIGKGELRWGDDRLDVDEVARVMVLKDVDCWVNSEDFDSPIFDTTLHQNSPSLFASNALRSVAFATESSCEVGSGPCSDDGYRSESREASGLITRPTSPLSNTRSEEVETQRRRLIQAGVWEEENRMGDIAAN</sequence>
<name>A0A3N4HDK7_ASCIM</name>
<accession>A0A3N4HDK7</accession>
<keyword evidence="3" id="KW-1185">Reference proteome</keyword>
<organism evidence="2 3">
    <name type="scientific">Ascobolus immersus RN42</name>
    <dbReference type="NCBI Taxonomy" id="1160509"/>
    <lineage>
        <taxon>Eukaryota</taxon>
        <taxon>Fungi</taxon>
        <taxon>Dikarya</taxon>
        <taxon>Ascomycota</taxon>
        <taxon>Pezizomycotina</taxon>
        <taxon>Pezizomycetes</taxon>
        <taxon>Pezizales</taxon>
        <taxon>Ascobolaceae</taxon>
        <taxon>Ascobolus</taxon>
    </lineage>
</organism>
<evidence type="ECO:0000256" key="1">
    <source>
        <dbReference type="SAM" id="MobiDB-lite"/>
    </source>
</evidence>
<dbReference type="EMBL" id="ML119904">
    <property type="protein sequence ID" value="RPA71717.1"/>
    <property type="molecule type" value="Genomic_DNA"/>
</dbReference>
<dbReference type="AlphaFoldDB" id="A0A3N4HDK7"/>